<protein>
    <submittedName>
        <fullName evidence="1">Uncharacterized protein</fullName>
    </submittedName>
</protein>
<name>A0A975BF02_9BACT</name>
<accession>A0A975BF02</accession>
<dbReference type="KEGG" id="dmm:dnm_003010"/>
<sequence length="66" mass="7760">MVRTDRKLGFYECIFMVKGSVKSLLISFFLYKISRSKSFRAVAGQTRRTGEKPHMHQAKITTYCFY</sequence>
<evidence type="ECO:0000313" key="1">
    <source>
        <dbReference type="EMBL" id="QTA84307.1"/>
    </source>
</evidence>
<organism evidence="1 2">
    <name type="scientific">Desulfonema magnum</name>
    <dbReference type="NCBI Taxonomy" id="45655"/>
    <lineage>
        <taxon>Bacteria</taxon>
        <taxon>Pseudomonadati</taxon>
        <taxon>Thermodesulfobacteriota</taxon>
        <taxon>Desulfobacteria</taxon>
        <taxon>Desulfobacterales</taxon>
        <taxon>Desulfococcaceae</taxon>
        <taxon>Desulfonema</taxon>
    </lineage>
</organism>
<dbReference type="Proteomes" id="UP000663722">
    <property type="component" value="Chromosome"/>
</dbReference>
<dbReference type="EMBL" id="CP061800">
    <property type="protein sequence ID" value="QTA84307.1"/>
    <property type="molecule type" value="Genomic_DNA"/>
</dbReference>
<gene>
    <name evidence="1" type="ORF">dnm_003010</name>
</gene>
<proteinExistence type="predicted"/>
<keyword evidence="2" id="KW-1185">Reference proteome</keyword>
<evidence type="ECO:0000313" key="2">
    <source>
        <dbReference type="Proteomes" id="UP000663722"/>
    </source>
</evidence>
<reference evidence="1" key="1">
    <citation type="journal article" date="2021" name="Microb. Physiol.">
        <title>Proteogenomic Insights into the Physiology of Marine, Sulfate-Reducing, Filamentous Desulfonema limicola and Desulfonema magnum.</title>
        <authorList>
            <person name="Schnaars V."/>
            <person name="Wohlbrand L."/>
            <person name="Scheve S."/>
            <person name="Hinrichs C."/>
            <person name="Reinhardt R."/>
            <person name="Rabus R."/>
        </authorList>
    </citation>
    <scope>NUCLEOTIDE SEQUENCE</scope>
    <source>
        <strain evidence="1">4be13</strain>
    </source>
</reference>
<dbReference type="AlphaFoldDB" id="A0A975BF02"/>